<evidence type="ECO:0000256" key="1">
    <source>
        <dbReference type="SAM" id="MobiDB-lite"/>
    </source>
</evidence>
<feature type="region of interest" description="Disordered" evidence="1">
    <location>
        <begin position="1"/>
        <end position="25"/>
    </location>
</feature>
<evidence type="ECO:0000313" key="2">
    <source>
        <dbReference type="EMBL" id="CAD7224195.1"/>
    </source>
</evidence>
<accession>A0A7R8W3L7</accession>
<feature type="compositionally biased region" description="Polar residues" evidence="1">
    <location>
        <begin position="1"/>
        <end position="12"/>
    </location>
</feature>
<dbReference type="EMBL" id="OB660325">
    <property type="protein sequence ID" value="CAD7224195.1"/>
    <property type="molecule type" value="Genomic_DNA"/>
</dbReference>
<sequence>MVTKVNQSVQRPEQNHRGGVARYRYSNGGVNRSELLQEQREDLQQHKLINGVLGLDPTFNFSNGTLPVQAKPLTGSPGTAINLLYSWSSSLMNFEASTPFPFTFGKTLRLESSESDKTRHLAAVLLHSQHRCRFEVRHDGDGG</sequence>
<dbReference type="AlphaFoldDB" id="A0A7R8W3L7"/>
<name>A0A7R8W3L7_9CRUS</name>
<organism evidence="2">
    <name type="scientific">Cyprideis torosa</name>
    <dbReference type="NCBI Taxonomy" id="163714"/>
    <lineage>
        <taxon>Eukaryota</taxon>
        <taxon>Metazoa</taxon>
        <taxon>Ecdysozoa</taxon>
        <taxon>Arthropoda</taxon>
        <taxon>Crustacea</taxon>
        <taxon>Oligostraca</taxon>
        <taxon>Ostracoda</taxon>
        <taxon>Podocopa</taxon>
        <taxon>Podocopida</taxon>
        <taxon>Cytherocopina</taxon>
        <taxon>Cytheroidea</taxon>
        <taxon>Cytherideidae</taxon>
        <taxon>Cyprideis</taxon>
    </lineage>
</organism>
<protein>
    <submittedName>
        <fullName evidence="2">Uncharacterized protein</fullName>
    </submittedName>
</protein>
<reference evidence="2" key="1">
    <citation type="submission" date="2020-11" db="EMBL/GenBank/DDBJ databases">
        <authorList>
            <person name="Tran Van P."/>
        </authorList>
    </citation>
    <scope>NUCLEOTIDE SEQUENCE</scope>
</reference>
<gene>
    <name evidence="2" type="ORF">CTOB1V02_LOCUS2165</name>
</gene>
<proteinExistence type="predicted"/>